<dbReference type="Proteomes" id="UP000029843">
    <property type="component" value="Unassembled WGS sequence"/>
</dbReference>
<dbReference type="RefSeq" id="WP_033095741.1">
    <property type="nucleotide sequence ID" value="NZ_JQED01000055.1"/>
</dbReference>
<dbReference type="AlphaFoldDB" id="A0A099K9A2"/>
<feature type="domain" description="Transposon Tn7 transposition protein TnsD C-terminal" evidence="2">
    <location>
        <begin position="192"/>
        <end position="478"/>
    </location>
</feature>
<dbReference type="EMBL" id="JQED01000055">
    <property type="protein sequence ID" value="KGJ87329.1"/>
    <property type="molecule type" value="Genomic_DNA"/>
</dbReference>
<gene>
    <name evidence="3" type="ORF">ND2E_0736</name>
</gene>
<proteinExistence type="predicted"/>
<dbReference type="InterPro" id="IPR032750">
    <property type="entry name" value="TnsD_C"/>
</dbReference>
<accession>A0A099K9A2</accession>
<comment type="caution">
    <text evidence="3">The sequence shown here is derived from an EMBL/GenBank/DDBJ whole genome shotgun (WGS) entry which is preliminary data.</text>
</comment>
<feature type="domain" description="TniQ" evidence="1">
    <location>
        <begin position="10"/>
        <end position="160"/>
    </location>
</feature>
<dbReference type="PATRIC" id="fig|28229.4.peg.4223"/>
<protein>
    <submittedName>
        <fullName evidence="3">TniQ family protein</fullName>
    </submittedName>
</protein>
<sequence length="480" mass="55778">MNKDLVQYCPALFEDETLYSWVSRWVIDTPKPYLGRILTELLGSRGKQVDSTFPSFIPELEKLSGINAHKLLNEHTVIPFFRSFVCESNYHKVISLIYSGDTKRIHKYLSITANRVNDTSELLYCPKCSKCDIENKGVAYWHVTHQLPGVSACVKHGLKLIPYVKQRRSLRLPPQELNSSVLTIASPESLKLAKVTEYLLANSFHQLDGERLADIYRYKLLNIGLASESLSVNQTELRTLLEDFWAPVMDDEAIADIFELGKSRTFPSSIFYHSESQHHPLKHILIIAMLFESMEELLMFEQSVFDYRTKLKTLTEQELDDNENVALNTLRKGHSLREASRNSSLSVGKVKQIAVINNIKINRREQCIFEDERVLILEKLKRHEKTKSVAIDMGFSVGAVEQILSQNPDVVEARLKRRYWMKRYIRRAKLLIAMRNESLNTRHAIQKAASVHYNWLFRFDKQWLYRHLPAKQPWNKRNKS</sequence>
<dbReference type="InterPro" id="IPR009492">
    <property type="entry name" value="TniQ"/>
</dbReference>
<organism evidence="3 4">
    <name type="scientific">Colwellia psychrerythraea</name>
    <name type="common">Vibrio psychroerythus</name>
    <dbReference type="NCBI Taxonomy" id="28229"/>
    <lineage>
        <taxon>Bacteria</taxon>
        <taxon>Pseudomonadati</taxon>
        <taxon>Pseudomonadota</taxon>
        <taxon>Gammaproteobacteria</taxon>
        <taxon>Alteromonadales</taxon>
        <taxon>Colwelliaceae</taxon>
        <taxon>Colwellia</taxon>
    </lineage>
</organism>
<evidence type="ECO:0000259" key="1">
    <source>
        <dbReference type="Pfam" id="PF06527"/>
    </source>
</evidence>
<evidence type="ECO:0000313" key="4">
    <source>
        <dbReference type="Proteomes" id="UP000029843"/>
    </source>
</evidence>
<dbReference type="Pfam" id="PF06527">
    <property type="entry name" value="TniQ"/>
    <property type="match status" value="1"/>
</dbReference>
<reference evidence="3 4" key="1">
    <citation type="submission" date="2014-08" db="EMBL/GenBank/DDBJ databases">
        <title>Genomic and Phenotypic Diversity of Colwellia psychrerythraea strains from Disparate Marine Basins.</title>
        <authorList>
            <person name="Techtmann S.M."/>
            <person name="Stelling S.C."/>
            <person name="Utturkar S.M."/>
            <person name="Alshibli N."/>
            <person name="Harris A."/>
            <person name="Brown S.D."/>
            <person name="Hazen T.C."/>
        </authorList>
    </citation>
    <scope>NUCLEOTIDE SEQUENCE [LARGE SCALE GENOMIC DNA]</scope>
    <source>
        <strain evidence="3 4">ND2E</strain>
    </source>
</reference>
<evidence type="ECO:0000259" key="2">
    <source>
        <dbReference type="Pfam" id="PF15978"/>
    </source>
</evidence>
<evidence type="ECO:0000313" key="3">
    <source>
        <dbReference type="EMBL" id="KGJ87329.1"/>
    </source>
</evidence>
<name>A0A099K9A2_COLPS</name>
<dbReference type="Pfam" id="PF15978">
    <property type="entry name" value="TnsD"/>
    <property type="match status" value="1"/>
</dbReference>